<accession>A0A645A2P6</accession>
<sequence>MQITDQFEIVQVAEIAPNARNARKHSDEQIKELLRSLREFGFVNPLLIDKDKKVIAGRGRLMAAIAEGMTSVPCVYVEHLTEAQRRAYMLADNRLAEHATWDSTLLSEELKFLDDLGFDVTVTGFDLPEPEQEAVEDGYEPELPKVARTGVPSRPS</sequence>
<feature type="domain" description="ParB-like N-terminal" evidence="2">
    <location>
        <begin position="8"/>
        <end position="94"/>
    </location>
</feature>
<dbReference type="EMBL" id="VSSQ01011315">
    <property type="protein sequence ID" value="MPM46531.1"/>
    <property type="molecule type" value="Genomic_DNA"/>
</dbReference>
<dbReference type="GO" id="GO:0045881">
    <property type="term" value="P:positive regulation of sporulation resulting in formation of a cellular spore"/>
    <property type="evidence" value="ECO:0007669"/>
    <property type="project" value="TreeGrafter"/>
</dbReference>
<dbReference type="GO" id="GO:0007059">
    <property type="term" value="P:chromosome segregation"/>
    <property type="evidence" value="ECO:0007669"/>
    <property type="project" value="TreeGrafter"/>
</dbReference>
<dbReference type="GO" id="GO:0005694">
    <property type="term" value="C:chromosome"/>
    <property type="evidence" value="ECO:0007669"/>
    <property type="project" value="TreeGrafter"/>
</dbReference>
<reference evidence="3" key="1">
    <citation type="submission" date="2019-08" db="EMBL/GenBank/DDBJ databases">
        <authorList>
            <person name="Kucharzyk K."/>
            <person name="Murdoch R.W."/>
            <person name="Higgins S."/>
            <person name="Loffler F."/>
        </authorList>
    </citation>
    <scope>NUCLEOTIDE SEQUENCE</scope>
</reference>
<protein>
    <recommendedName>
        <fullName evidence="2">ParB-like N-terminal domain-containing protein</fullName>
    </recommendedName>
</protein>
<dbReference type="PANTHER" id="PTHR33375">
    <property type="entry name" value="CHROMOSOME-PARTITIONING PROTEIN PARB-RELATED"/>
    <property type="match status" value="1"/>
</dbReference>
<feature type="region of interest" description="Disordered" evidence="1">
    <location>
        <begin position="132"/>
        <end position="156"/>
    </location>
</feature>
<gene>
    <name evidence="3" type="ORF">SDC9_93235</name>
</gene>
<dbReference type="InterPro" id="IPR050336">
    <property type="entry name" value="Chromosome_partition/occlusion"/>
</dbReference>
<dbReference type="InterPro" id="IPR036086">
    <property type="entry name" value="ParB/Sulfiredoxin_sf"/>
</dbReference>
<organism evidence="3">
    <name type="scientific">bioreactor metagenome</name>
    <dbReference type="NCBI Taxonomy" id="1076179"/>
    <lineage>
        <taxon>unclassified sequences</taxon>
        <taxon>metagenomes</taxon>
        <taxon>ecological metagenomes</taxon>
    </lineage>
</organism>
<evidence type="ECO:0000313" key="3">
    <source>
        <dbReference type="EMBL" id="MPM46531.1"/>
    </source>
</evidence>
<dbReference type="CDD" id="cd16403">
    <property type="entry name" value="ParB_N_like_MT"/>
    <property type="match status" value="1"/>
</dbReference>
<proteinExistence type="predicted"/>
<dbReference type="SUPFAM" id="SSF110849">
    <property type="entry name" value="ParB/Sulfiredoxin"/>
    <property type="match status" value="1"/>
</dbReference>
<dbReference type="PANTHER" id="PTHR33375:SF1">
    <property type="entry name" value="CHROMOSOME-PARTITIONING PROTEIN PARB-RELATED"/>
    <property type="match status" value="1"/>
</dbReference>
<dbReference type="InterPro" id="IPR003115">
    <property type="entry name" value="ParB_N"/>
</dbReference>
<dbReference type="AlphaFoldDB" id="A0A645A2P6"/>
<evidence type="ECO:0000259" key="2">
    <source>
        <dbReference type="SMART" id="SM00470"/>
    </source>
</evidence>
<comment type="caution">
    <text evidence="3">The sequence shown here is derived from an EMBL/GenBank/DDBJ whole genome shotgun (WGS) entry which is preliminary data.</text>
</comment>
<dbReference type="SMART" id="SM00470">
    <property type="entry name" value="ParB"/>
    <property type="match status" value="1"/>
</dbReference>
<dbReference type="Pfam" id="PF02195">
    <property type="entry name" value="ParB_N"/>
    <property type="match status" value="1"/>
</dbReference>
<evidence type="ECO:0000256" key="1">
    <source>
        <dbReference type="SAM" id="MobiDB-lite"/>
    </source>
</evidence>
<name>A0A645A2P6_9ZZZZ</name>
<dbReference type="Gene3D" id="3.90.1530.10">
    <property type="entry name" value="Conserved hypothetical protein from pyrococcus furiosus pfu- 392566-001, ParB domain"/>
    <property type="match status" value="1"/>
</dbReference>